<accession>A0A9Q3VIW8</accession>
<evidence type="ECO:0000256" key="1">
    <source>
        <dbReference type="SAM" id="MobiDB-lite"/>
    </source>
</evidence>
<dbReference type="EMBL" id="JAJSBI010000001">
    <property type="protein sequence ID" value="MCD9872827.1"/>
    <property type="molecule type" value="Genomic_DNA"/>
</dbReference>
<gene>
    <name evidence="2" type="ORF">LJ657_03925</name>
</gene>
<dbReference type="AlphaFoldDB" id="A0A9Q3VIW8"/>
<name>A0A9Q3VIW8_9ACTN</name>
<dbReference type="Proteomes" id="UP001108029">
    <property type="component" value="Unassembled WGS sequence"/>
</dbReference>
<feature type="compositionally biased region" description="Basic and acidic residues" evidence="1">
    <location>
        <begin position="40"/>
        <end position="49"/>
    </location>
</feature>
<proteinExistence type="predicted"/>
<comment type="caution">
    <text evidence="2">The sequence shown here is derived from an EMBL/GenBank/DDBJ whole genome shotgun (WGS) entry which is preliminary data.</text>
</comment>
<keyword evidence="3" id="KW-1185">Reference proteome</keyword>
<feature type="region of interest" description="Disordered" evidence="1">
    <location>
        <begin position="28"/>
        <end position="49"/>
    </location>
</feature>
<evidence type="ECO:0000313" key="2">
    <source>
        <dbReference type="EMBL" id="MCD9872827.1"/>
    </source>
</evidence>
<reference evidence="2" key="1">
    <citation type="submission" date="2021-12" db="EMBL/GenBank/DDBJ databases">
        <authorList>
            <person name="Lee J.-H."/>
            <person name="Kim S.-B."/>
        </authorList>
    </citation>
    <scope>NUCLEOTIDE SEQUENCE</scope>
    <source>
        <strain evidence="2">NR30</strain>
    </source>
</reference>
<protein>
    <submittedName>
        <fullName evidence="2">Uncharacterized protein</fullName>
    </submittedName>
</protein>
<sequence>MNGEAGVASCQEPPNFCHGEGRKAGTVSAGPFFRGVGGHDGQERERQHGRTRAYELEPLLRPYGDVREGYRCEPAAA</sequence>
<evidence type="ECO:0000313" key="3">
    <source>
        <dbReference type="Proteomes" id="UP001108029"/>
    </source>
</evidence>
<organism evidence="2 3">
    <name type="scientific">Streptomyces guryensis</name>
    <dbReference type="NCBI Taxonomy" id="2886947"/>
    <lineage>
        <taxon>Bacteria</taxon>
        <taxon>Bacillati</taxon>
        <taxon>Actinomycetota</taxon>
        <taxon>Actinomycetes</taxon>
        <taxon>Kitasatosporales</taxon>
        <taxon>Streptomycetaceae</taxon>
        <taxon>Streptomyces</taxon>
    </lineage>
</organism>